<evidence type="ECO:0000256" key="8">
    <source>
        <dbReference type="ARBA" id="ARBA00023136"/>
    </source>
</evidence>
<accession>S8E5Y5</accession>
<feature type="transmembrane region" description="Helical" evidence="9">
    <location>
        <begin position="422"/>
        <end position="447"/>
    </location>
</feature>
<protein>
    <recommendedName>
        <fullName evidence="9">V-type proton ATPase subunit a</fullName>
    </recommendedName>
</protein>
<sequence length="836" mass="94218">MADDYPSPFRSEPMSLVQLIVPTEVAHDTVAELGELGNVEFKDLNPDVNPFQRSFVGEIRRVDEMARRVRFFQTQIEKEKEKVHIRPVYDSAPLLTVGPRAAQTMDELDTKLKEHEARLIQMNESYQLLSERTKELVEARYVLRETAVFFEQAASIESTGRPSLDDSSAPLLQHEDREQQYSSNISFDLDFVAGTIERSRLPTFERVLWRVLRGNLYMNHTDIAEPFVDAATGEETRKNVFIIFAHGDTLLAKIRKVAESMGATLYPIDPNADKRADSMREVTARLEDLQVVLFNTGASRRAELDKIGENIASWVDVVKKEKAIYETLNLLNYDVRRKTLIAEGWCPTMDIPQIQLALRHATEEAGTNVPPILHELRTTKTPPTYIRTNKFTEGFQTIMDAYGIATYQEVNPGLFATITFPFLFAVMFGDIGHGAITVVAAVLMILGERKLAKADLGEIIGTFFFGRYIILLMGLFSMYTGFLYNDIFSKSLHVFHSGWDFPANATGTVQATPNGRTYTMGIDPGWHGAENALLFTNSYKMKMSIVLGVIHMTFAVCLQVPNHIRFNRRSELWTNFIPQMLFLQSIFGYLVLCIIYKWCVNWEHSSTPPPSLLNMLIGMFLSPGDIKPGTQLYRGQSTVQTILLLIAGVCVPWLLIAKPYLEYKEMKKIEEQGYINLHGEEGVRAVSDSELEGEEEGNGTVVAEAHAAAEGGHHDFSEVVIHQVIHTIEFCLGCISHTASYLRLWALSLAHAQLSEVLWNMTLAGVLGMPGLFGWIAVVLMGVFWFILTVFILCIMEGLSAFLHALRLHWVEANSKHYEAGGYQFTPLSFAKLTEE</sequence>
<name>S8E5Y5_FOMSC</name>
<feature type="transmembrane region" description="Helical" evidence="9">
    <location>
        <begin position="459"/>
        <end position="482"/>
    </location>
</feature>
<dbReference type="GO" id="GO:0046961">
    <property type="term" value="F:proton-transporting ATPase activity, rotational mechanism"/>
    <property type="evidence" value="ECO:0007669"/>
    <property type="project" value="InterPro"/>
</dbReference>
<dbReference type="GO" id="GO:0000329">
    <property type="term" value="C:fungal-type vacuole membrane"/>
    <property type="evidence" value="ECO:0007669"/>
    <property type="project" value="TreeGrafter"/>
</dbReference>
<dbReference type="InterPro" id="IPR026028">
    <property type="entry name" value="V-type_ATPase_116kDa_su_euka"/>
</dbReference>
<evidence type="ECO:0000256" key="9">
    <source>
        <dbReference type="RuleBase" id="RU361189"/>
    </source>
</evidence>
<feature type="coiled-coil region" evidence="10">
    <location>
        <begin position="62"/>
        <end position="132"/>
    </location>
</feature>
<evidence type="ECO:0000256" key="1">
    <source>
        <dbReference type="ARBA" id="ARBA00004141"/>
    </source>
</evidence>
<gene>
    <name evidence="11" type="ORF">FOMPIDRAFT_161737</name>
</gene>
<dbReference type="Pfam" id="PF01496">
    <property type="entry name" value="V_ATPase_I"/>
    <property type="match status" value="1"/>
</dbReference>
<keyword evidence="5 9" id="KW-0375">Hydrogen ion transport</keyword>
<dbReference type="STRING" id="743788.S8E5Y5"/>
<dbReference type="PANTHER" id="PTHR11629:SF63">
    <property type="entry name" value="V-TYPE PROTON ATPASE SUBUNIT A"/>
    <property type="match status" value="1"/>
</dbReference>
<comment type="similarity">
    <text evidence="2 9">Belongs to the V-ATPase 116 kDa subunit family.</text>
</comment>
<keyword evidence="8 9" id="KW-0472">Membrane</keyword>
<dbReference type="EMBL" id="KE504151">
    <property type="protein sequence ID" value="EPT00083.1"/>
    <property type="molecule type" value="Genomic_DNA"/>
</dbReference>
<comment type="function">
    <text evidence="9">Essential component of the vacuolar proton pump (V-ATPase), a multimeric enzyme that catalyzes the translocation of protons across the membranes. Required for assembly and activity of the V-ATPase.</text>
</comment>
<feature type="transmembrane region" description="Helical" evidence="9">
    <location>
        <begin position="581"/>
        <end position="598"/>
    </location>
</feature>
<dbReference type="InterPro" id="IPR002490">
    <property type="entry name" value="V-ATPase_116kDa_su"/>
</dbReference>
<dbReference type="PIRSF" id="PIRSF001293">
    <property type="entry name" value="ATP6V0A1"/>
    <property type="match status" value="1"/>
</dbReference>
<keyword evidence="6 9" id="KW-1133">Transmembrane helix</keyword>
<dbReference type="GO" id="GO:0000220">
    <property type="term" value="C:vacuolar proton-transporting V-type ATPase, V0 domain"/>
    <property type="evidence" value="ECO:0007669"/>
    <property type="project" value="InterPro"/>
</dbReference>
<evidence type="ECO:0000256" key="2">
    <source>
        <dbReference type="ARBA" id="ARBA00009904"/>
    </source>
</evidence>
<dbReference type="InParanoid" id="S8E5Y5"/>
<feature type="transmembrane region" description="Helical" evidence="9">
    <location>
        <begin position="757"/>
        <end position="777"/>
    </location>
</feature>
<dbReference type="HOGENOM" id="CLU_005230_0_2_1"/>
<evidence type="ECO:0000256" key="6">
    <source>
        <dbReference type="ARBA" id="ARBA00022989"/>
    </source>
</evidence>
<dbReference type="Proteomes" id="UP000015241">
    <property type="component" value="Unassembled WGS sequence"/>
</dbReference>
<keyword evidence="4 9" id="KW-0812">Transmembrane</keyword>
<dbReference type="eggNOG" id="KOG2189">
    <property type="taxonomic scope" value="Eukaryota"/>
</dbReference>
<feature type="transmembrane region" description="Helical" evidence="9">
    <location>
        <begin position="543"/>
        <end position="560"/>
    </location>
</feature>
<evidence type="ECO:0000256" key="4">
    <source>
        <dbReference type="ARBA" id="ARBA00022692"/>
    </source>
</evidence>
<organism evidence="11 12">
    <name type="scientific">Fomitopsis schrenkii</name>
    <name type="common">Brown rot fungus</name>
    <dbReference type="NCBI Taxonomy" id="2126942"/>
    <lineage>
        <taxon>Eukaryota</taxon>
        <taxon>Fungi</taxon>
        <taxon>Dikarya</taxon>
        <taxon>Basidiomycota</taxon>
        <taxon>Agaricomycotina</taxon>
        <taxon>Agaricomycetes</taxon>
        <taxon>Polyporales</taxon>
        <taxon>Fomitopsis</taxon>
    </lineage>
</organism>
<evidence type="ECO:0000256" key="3">
    <source>
        <dbReference type="ARBA" id="ARBA00022448"/>
    </source>
</evidence>
<feature type="transmembrane region" description="Helical" evidence="9">
    <location>
        <begin position="783"/>
        <end position="806"/>
    </location>
</feature>
<keyword evidence="7 9" id="KW-0406">Ion transport</keyword>
<keyword evidence="3 9" id="KW-0813">Transport</keyword>
<comment type="subcellular location">
    <subcellularLocation>
        <location evidence="1">Membrane</location>
        <topology evidence="1">Multi-pass membrane protein</topology>
    </subcellularLocation>
</comment>
<dbReference type="GO" id="GO:0007035">
    <property type="term" value="P:vacuolar acidification"/>
    <property type="evidence" value="ECO:0007669"/>
    <property type="project" value="TreeGrafter"/>
</dbReference>
<evidence type="ECO:0000313" key="11">
    <source>
        <dbReference type="EMBL" id="EPT00083.1"/>
    </source>
</evidence>
<evidence type="ECO:0000256" key="7">
    <source>
        <dbReference type="ARBA" id="ARBA00023065"/>
    </source>
</evidence>
<dbReference type="OrthoDB" id="10264220at2759"/>
<evidence type="ECO:0000313" key="12">
    <source>
        <dbReference type="Proteomes" id="UP000015241"/>
    </source>
</evidence>
<reference evidence="11 12" key="1">
    <citation type="journal article" date="2012" name="Science">
        <title>The Paleozoic origin of enzymatic lignin decomposition reconstructed from 31 fungal genomes.</title>
        <authorList>
            <person name="Floudas D."/>
            <person name="Binder M."/>
            <person name="Riley R."/>
            <person name="Barry K."/>
            <person name="Blanchette R.A."/>
            <person name="Henrissat B."/>
            <person name="Martinez A.T."/>
            <person name="Otillar R."/>
            <person name="Spatafora J.W."/>
            <person name="Yadav J.S."/>
            <person name="Aerts A."/>
            <person name="Benoit I."/>
            <person name="Boyd A."/>
            <person name="Carlson A."/>
            <person name="Copeland A."/>
            <person name="Coutinho P.M."/>
            <person name="de Vries R.P."/>
            <person name="Ferreira P."/>
            <person name="Findley K."/>
            <person name="Foster B."/>
            <person name="Gaskell J."/>
            <person name="Glotzer D."/>
            <person name="Gorecki P."/>
            <person name="Heitman J."/>
            <person name="Hesse C."/>
            <person name="Hori C."/>
            <person name="Igarashi K."/>
            <person name="Jurgens J.A."/>
            <person name="Kallen N."/>
            <person name="Kersten P."/>
            <person name="Kohler A."/>
            <person name="Kuees U."/>
            <person name="Kumar T.K.A."/>
            <person name="Kuo A."/>
            <person name="LaButti K."/>
            <person name="Larrondo L.F."/>
            <person name="Lindquist E."/>
            <person name="Ling A."/>
            <person name="Lombard V."/>
            <person name="Lucas S."/>
            <person name="Lundell T."/>
            <person name="Martin R."/>
            <person name="McLaughlin D.J."/>
            <person name="Morgenstern I."/>
            <person name="Morin E."/>
            <person name="Murat C."/>
            <person name="Nagy L.G."/>
            <person name="Nolan M."/>
            <person name="Ohm R.A."/>
            <person name="Patyshakuliyeva A."/>
            <person name="Rokas A."/>
            <person name="Ruiz-Duenas F.J."/>
            <person name="Sabat G."/>
            <person name="Salamov A."/>
            <person name="Samejima M."/>
            <person name="Schmutz J."/>
            <person name="Slot J.C."/>
            <person name="St John F."/>
            <person name="Stenlid J."/>
            <person name="Sun H."/>
            <person name="Sun S."/>
            <person name="Syed K."/>
            <person name="Tsang A."/>
            <person name="Wiebenga A."/>
            <person name="Young D."/>
            <person name="Pisabarro A."/>
            <person name="Eastwood D.C."/>
            <person name="Martin F."/>
            <person name="Cullen D."/>
            <person name="Grigoriev I.V."/>
            <person name="Hibbett D.S."/>
        </authorList>
    </citation>
    <scope>NUCLEOTIDE SEQUENCE</scope>
    <source>
        <strain evidence="12">FP-58527</strain>
    </source>
</reference>
<dbReference type="FunCoup" id="S8E5Y5">
    <property type="interactions" value="168"/>
</dbReference>
<dbReference type="GO" id="GO:0051117">
    <property type="term" value="F:ATPase binding"/>
    <property type="evidence" value="ECO:0007669"/>
    <property type="project" value="TreeGrafter"/>
</dbReference>
<evidence type="ECO:0000256" key="10">
    <source>
        <dbReference type="SAM" id="Coils"/>
    </source>
</evidence>
<dbReference type="AlphaFoldDB" id="S8E5Y5"/>
<keyword evidence="10" id="KW-0175">Coiled coil</keyword>
<dbReference type="PANTHER" id="PTHR11629">
    <property type="entry name" value="VACUOLAR PROTON ATPASES"/>
    <property type="match status" value="1"/>
</dbReference>
<feature type="transmembrane region" description="Helical" evidence="9">
    <location>
        <begin position="642"/>
        <end position="661"/>
    </location>
</feature>
<evidence type="ECO:0000256" key="5">
    <source>
        <dbReference type="ARBA" id="ARBA00022781"/>
    </source>
</evidence>
<proteinExistence type="inferred from homology"/>
<keyword evidence="12" id="KW-1185">Reference proteome</keyword>